<evidence type="ECO:0000256" key="1">
    <source>
        <dbReference type="ARBA" id="ARBA00023242"/>
    </source>
</evidence>
<dbReference type="InterPro" id="IPR055129">
    <property type="entry name" value="YEATS_dom"/>
</dbReference>
<feature type="region of interest" description="Disordered" evidence="3">
    <location>
        <begin position="281"/>
        <end position="300"/>
    </location>
</feature>
<name>A0A1R1Y6T4_9FUNG</name>
<dbReference type="AlphaFoldDB" id="A0A1R1Y6T4"/>
<evidence type="ECO:0000313" key="6">
    <source>
        <dbReference type="Proteomes" id="UP000187429"/>
    </source>
</evidence>
<dbReference type="Gene3D" id="2.60.40.1970">
    <property type="entry name" value="YEATS domain"/>
    <property type="match status" value="1"/>
</dbReference>
<dbReference type="OrthoDB" id="1741717at2759"/>
<sequence length="939" mass="106101">MSDEEQSSSSENGITTLPGQPENSNDERIKSIIEKEFNLEIFLKEREIYILKDNIKKTEAMLEASAAESGNENEADTIDSKSNLNSEANSPTNKKSGKNQRLMFKPQNKDTPDSVARSSSTSNILELQSNSLVSKNSISSTNLRETRFHIIEQIVIGNESRYLEPHERNPKDSIDTHIWTLYVRKKENYTDLSKYIKKVRVFLHPSYRPNDVVDIIMPPFELDRTGWGEFPIRIQIFFIDRRNKPVNLVHILKLDDTYSIKKVLGSEQEIDLELNKVFNSDMTSSSSQPPPLITATNQGSNINLNPKSNISIYQKKRDQLSLNPKSDLINIHAFNKSLNKGKNSLVSEIKNINTNMTKNNFHSNSSEDNIDAKSKGVLLNNGNLMSKVPDAQLNDSNIDHHTELEFDIDITDEKESNKGSANILNFNLLPKRINLKIMDLGRKKSGNKTSTHSQIESKFQASHTNDKAKDLVLSVKPINTSEVEKFLTEGLTNAVNPLKLLSAEILFNQFQEKEMIDKIEHTSDDPISKDVSTGKKKNEDRKNSQSEVQIIKKPEPRVVKTPREIRETLLDAENLEGIVGYARYSRNIEKLPNDFIQVFLSLVIKYLPITVDEYLELNIGTDDKANVDAVLSKKRDIKNKLVLKFGYIPADNRNEYEKEFSLGRKLSVDVVRSIKLYKSLVQSFEGSIVTDLESEINADEFSDPDEILSCVTECLDLFGVKEHEVEKIVHSVLISKPIDLAEIAKIIRDLIMLQNGIRLSKWLRKYGFIGVEGDYKRPIIGESKRVQAEDKFLEAGAEEHIDDSFTDPVNGVEAFLEPDLKKMDIKPGDICSLALDTQMILDGNKFLSDSVEIVKNSESVLSKGLDIGSRPNHDDCNAESSSNFAIVKEESNYELDESLRAVLKEITSVIEGYPMDIDGEVKGADKRAVGRRTRNCQRG</sequence>
<dbReference type="Pfam" id="PF03366">
    <property type="entry name" value="YEATS"/>
    <property type="match status" value="1"/>
</dbReference>
<feature type="compositionally biased region" description="Polar residues" evidence="3">
    <location>
        <begin position="80"/>
        <end position="94"/>
    </location>
</feature>
<protein>
    <submittedName>
        <fullName evidence="5">YEATS domain-containing protein 2</fullName>
    </submittedName>
</protein>
<feature type="compositionally biased region" description="Polar residues" evidence="3">
    <location>
        <begin position="7"/>
        <end position="23"/>
    </location>
</feature>
<keyword evidence="6" id="KW-1185">Reference proteome</keyword>
<feature type="region of interest" description="Disordered" evidence="3">
    <location>
        <begin position="66"/>
        <end position="121"/>
    </location>
</feature>
<accession>A0A1R1Y6T4</accession>
<dbReference type="EMBL" id="LSSM01002192">
    <property type="protein sequence ID" value="OMJ22707.1"/>
    <property type="molecule type" value="Genomic_DNA"/>
</dbReference>
<gene>
    <name evidence="5" type="ORF">AYI69_g5288</name>
</gene>
<dbReference type="Proteomes" id="UP000187429">
    <property type="component" value="Unassembled WGS sequence"/>
</dbReference>
<dbReference type="GO" id="GO:0006355">
    <property type="term" value="P:regulation of DNA-templated transcription"/>
    <property type="evidence" value="ECO:0007669"/>
    <property type="project" value="InterPro"/>
</dbReference>
<feature type="region of interest" description="Disordered" evidence="3">
    <location>
        <begin position="518"/>
        <end position="547"/>
    </location>
</feature>
<evidence type="ECO:0000313" key="5">
    <source>
        <dbReference type="EMBL" id="OMJ22707.1"/>
    </source>
</evidence>
<keyword evidence="1 2" id="KW-0539">Nucleus</keyword>
<comment type="caution">
    <text evidence="5">The sequence shown here is derived from an EMBL/GenBank/DDBJ whole genome shotgun (WGS) entry which is preliminary data.</text>
</comment>
<dbReference type="GO" id="GO:0005634">
    <property type="term" value="C:nucleus"/>
    <property type="evidence" value="ECO:0007669"/>
    <property type="project" value="UniProtKB-SubCell"/>
</dbReference>
<comment type="subcellular location">
    <subcellularLocation>
        <location evidence="2">Nucleus</location>
    </subcellularLocation>
</comment>
<evidence type="ECO:0000256" key="3">
    <source>
        <dbReference type="SAM" id="MobiDB-lite"/>
    </source>
</evidence>
<feature type="region of interest" description="Disordered" evidence="3">
    <location>
        <begin position="1"/>
        <end position="27"/>
    </location>
</feature>
<reference evidence="6" key="1">
    <citation type="submission" date="2017-01" db="EMBL/GenBank/DDBJ databases">
        <authorList>
            <person name="Wang Y."/>
            <person name="White M."/>
            <person name="Kvist S."/>
            <person name="Moncalvo J.-M."/>
        </authorList>
    </citation>
    <scope>NUCLEOTIDE SEQUENCE [LARGE SCALE GENOMIC DNA]</scope>
    <source>
        <strain evidence="6">ID-206-W2</strain>
    </source>
</reference>
<dbReference type="CDD" id="cd16907">
    <property type="entry name" value="YEATS_YEATS2_like"/>
    <property type="match status" value="1"/>
</dbReference>
<organism evidence="5 6">
    <name type="scientific">Smittium culicis</name>
    <dbReference type="NCBI Taxonomy" id="133412"/>
    <lineage>
        <taxon>Eukaryota</taxon>
        <taxon>Fungi</taxon>
        <taxon>Fungi incertae sedis</taxon>
        <taxon>Zoopagomycota</taxon>
        <taxon>Kickxellomycotina</taxon>
        <taxon>Harpellomycetes</taxon>
        <taxon>Harpellales</taxon>
        <taxon>Legeriomycetaceae</taxon>
        <taxon>Smittium</taxon>
    </lineage>
</organism>
<dbReference type="InterPro" id="IPR005033">
    <property type="entry name" value="YEATS"/>
</dbReference>
<proteinExistence type="predicted"/>
<dbReference type="PROSITE" id="PS51037">
    <property type="entry name" value="YEATS"/>
    <property type="match status" value="1"/>
</dbReference>
<dbReference type="GO" id="GO:0000785">
    <property type="term" value="C:chromatin"/>
    <property type="evidence" value="ECO:0007669"/>
    <property type="project" value="UniProtKB-ARBA"/>
</dbReference>
<dbReference type="InterPro" id="IPR038704">
    <property type="entry name" value="YEAST_sf"/>
</dbReference>
<dbReference type="PANTHER" id="PTHR23195">
    <property type="entry name" value="YEATS DOMAIN"/>
    <property type="match status" value="1"/>
</dbReference>
<evidence type="ECO:0000256" key="2">
    <source>
        <dbReference type="PROSITE-ProRule" id="PRU00376"/>
    </source>
</evidence>
<evidence type="ECO:0000259" key="4">
    <source>
        <dbReference type="PROSITE" id="PS51037"/>
    </source>
</evidence>
<feature type="domain" description="YEATS" evidence="4">
    <location>
        <begin position="144"/>
        <end position="284"/>
    </location>
</feature>